<keyword evidence="1" id="KW-0812">Transmembrane</keyword>
<organism evidence="2 3">
    <name type="scientific">Collinsella acetigenes</name>
    <dbReference type="NCBI Taxonomy" id="2713419"/>
    <lineage>
        <taxon>Bacteria</taxon>
        <taxon>Bacillati</taxon>
        <taxon>Actinomycetota</taxon>
        <taxon>Coriobacteriia</taxon>
        <taxon>Coriobacteriales</taxon>
        <taxon>Coriobacteriaceae</taxon>
        <taxon>Collinsella</taxon>
    </lineage>
</organism>
<dbReference type="Proteomes" id="UP000546970">
    <property type="component" value="Unassembled WGS sequence"/>
</dbReference>
<reference evidence="2 3" key="1">
    <citation type="submission" date="2020-04" db="EMBL/GenBank/DDBJ databases">
        <title>Collinsella sp. KGMB02528 nov., an anaerobic actinobacterium isolated from human feces.</title>
        <authorList>
            <person name="Han K.-I."/>
            <person name="Eom M.K."/>
            <person name="Kim J.-S."/>
            <person name="Lee K.C."/>
            <person name="Suh M.K."/>
            <person name="Park S.-H."/>
            <person name="Lee J.H."/>
            <person name="Kang S.W."/>
            <person name="Park J.-E."/>
            <person name="Oh B.S."/>
            <person name="Yu S.Y."/>
            <person name="Choi S.-H."/>
            <person name="Lee D.H."/>
            <person name="Yoon H."/>
            <person name="Kim B.-Y."/>
            <person name="Lee J.H."/>
            <person name="Lee J.-S."/>
        </authorList>
    </citation>
    <scope>NUCLEOTIDE SEQUENCE [LARGE SCALE GENOMIC DNA]</scope>
    <source>
        <strain evidence="2 3">KGMB02528</strain>
    </source>
</reference>
<keyword evidence="1" id="KW-0472">Membrane</keyword>
<gene>
    <name evidence="2" type="ORF">HF320_08515</name>
</gene>
<dbReference type="AlphaFoldDB" id="A0A7X9UD92"/>
<accession>A0A7X9UD92</accession>
<keyword evidence="1" id="KW-1133">Transmembrane helix</keyword>
<proteinExistence type="predicted"/>
<evidence type="ECO:0000313" key="3">
    <source>
        <dbReference type="Proteomes" id="UP000546970"/>
    </source>
</evidence>
<protein>
    <submittedName>
        <fullName evidence="2">Uncharacterized protein</fullName>
    </submittedName>
</protein>
<sequence length="47" mass="4920">MSDAWGEVLTMDDGTKADIVPLLEDRAALASIALFGVLAAALVVLYL</sequence>
<keyword evidence="3" id="KW-1185">Reference proteome</keyword>
<name>A0A7X9UD92_9ACTN</name>
<comment type="caution">
    <text evidence="2">The sequence shown here is derived from an EMBL/GenBank/DDBJ whole genome shotgun (WGS) entry which is preliminary data.</text>
</comment>
<feature type="transmembrane region" description="Helical" evidence="1">
    <location>
        <begin position="27"/>
        <end position="46"/>
    </location>
</feature>
<dbReference type="RefSeq" id="WP_169277905.1">
    <property type="nucleotide sequence ID" value="NZ_JABBCP010000007.1"/>
</dbReference>
<evidence type="ECO:0000313" key="2">
    <source>
        <dbReference type="EMBL" id="NMF56363.1"/>
    </source>
</evidence>
<dbReference type="EMBL" id="JABBCP010000007">
    <property type="protein sequence ID" value="NMF56363.1"/>
    <property type="molecule type" value="Genomic_DNA"/>
</dbReference>
<evidence type="ECO:0000256" key="1">
    <source>
        <dbReference type="SAM" id="Phobius"/>
    </source>
</evidence>